<accession>A0ABR4N9Q7</accession>
<name>A0ABR4N9Q7_9FUNG</name>
<dbReference type="EMBL" id="JADGIZ020000017">
    <property type="protein sequence ID" value="KAL2916265.1"/>
    <property type="molecule type" value="Genomic_DNA"/>
</dbReference>
<dbReference type="PANTHER" id="PTHR15157">
    <property type="entry name" value="UV RADIATION RESISTANCE-ASSOCIATED GENE PROTEIN"/>
    <property type="match status" value="1"/>
</dbReference>
<gene>
    <name evidence="5" type="ORF">HK105_204021</name>
</gene>
<evidence type="ECO:0000256" key="4">
    <source>
        <dbReference type="SAM" id="MobiDB-lite"/>
    </source>
</evidence>
<evidence type="ECO:0000313" key="5">
    <source>
        <dbReference type="EMBL" id="KAL2916265.1"/>
    </source>
</evidence>
<protein>
    <recommendedName>
        <fullName evidence="2">Autophagy-related protein 14</fullName>
    </recommendedName>
</protein>
<comment type="similarity">
    <text evidence="1">Belongs to the ATG14 family.</text>
</comment>
<organism evidence="5 6">
    <name type="scientific">Polyrhizophydium stewartii</name>
    <dbReference type="NCBI Taxonomy" id="2732419"/>
    <lineage>
        <taxon>Eukaryota</taxon>
        <taxon>Fungi</taxon>
        <taxon>Fungi incertae sedis</taxon>
        <taxon>Chytridiomycota</taxon>
        <taxon>Chytridiomycota incertae sedis</taxon>
        <taxon>Chytridiomycetes</taxon>
        <taxon>Rhizophydiales</taxon>
        <taxon>Rhizophydiales incertae sedis</taxon>
        <taxon>Polyrhizophydium</taxon>
    </lineage>
</organism>
<evidence type="ECO:0000256" key="1">
    <source>
        <dbReference type="ARBA" id="ARBA00009574"/>
    </source>
</evidence>
<sequence length="361" mass="40224">MDCPVCGIRTTKLSLERKGKQIDAVASDKESLVRRIEKLVASDRACLTALKEEASRRQEQVLRQRAPALARLQSCIDRTKMSAARSTETYSQTLHGLLRIRRQLVKDLLSIFRLRRVLRRRAPGSGAMSGESLVDQVEFRVLHVGFSIYGNLPQLSSQQREKLNAVVGYAVQLTLLLAHYLGIKLPYEICWAGSRSFVRQAFTTNLDHGTRPLHSTESNSEGFVAGLALLNYDIVYLCYTQGVIIPLERSVYLLENLAACCQAPELGREFERLRGRPREEAHLFHLEASMVIQLHAACWSTGKPWELVTVPPLLSQRPSQPPSALPVPAAELEKNDMGVQSGNDQADGWDMLDYSGGEDGG</sequence>
<dbReference type="Proteomes" id="UP001527925">
    <property type="component" value="Unassembled WGS sequence"/>
</dbReference>
<dbReference type="Pfam" id="PF10186">
    <property type="entry name" value="ATG14"/>
    <property type="match status" value="1"/>
</dbReference>
<evidence type="ECO:0000256" key="3">
    <source>
        <dbReference type="ARBA" id="ARBA00023054"/>
    </source>
</evidence>
<dbReference type="InterPro" id="IPR018791">
    <property type="entry name" value="UV_resistance/autophagy_Atg14"/>
</dbReference>
<dbReference type="PANTHER" id="PTHR15157:SF5">
    <property type="entry name" value="UV RADIATION RESISTANCE-ASSOCIATED GENE PROTEIN"/>
    <property type="match status" value="1"/>
</dbReference>
<keyword evidence="3" id="KW-0175">Coiled coil</keyword>
<reference evidence="5 6" key="1">
    <citation type="submission" date="2023-09" db="EMBL/GenBank/DDBJ databases">
        <title>Pangenome analysis of Batrachochytrium dendrobatidis and related Chytrids.</title>
        <authorList>
            <person name="Yacoub M.N."/>
            <person name="Stajich J.E."/>
            <person name="James T.Y."/>
        </authorList>
    </citation>
    <scope>NUCLEOTIDE SEQUENCE [LARGE SCALE GENOMIC DNA]</scope>
    <source>
        <strain evidence="5 6">JEL0888</strain>
    </source>
</reference>
<keyword evidence="6" id="KW-1185">Reference proteome</keyword>
<evidence type="ECO:0000256" key="2">
    <source>
        <dbReference type="ARBA" id="ARBA00013807"/>
    </source>
</evidence>
<feature type="region of interest" description="Disordered" evidence="4">
    <location>
        <begin position="316"/>
        <end position="361"/>
    </location>
</feature>
<comment type="caution">
    <text evidence="5">The sequence shown here is derived from an EMBL/GenBank/DDBJ whole genome shotgun (WGS) entry which is preliminary data.</text>
</comment>
<evidence type="ECO:0000313" key="6">
    <source>
        <dbReference type="Proteomes" id="UP001527925"/>
    </source>
</evidence>
<proteinExistence type="inferred from homology"/>